<accession>A0A4R5V8W9</accession>
<keyword evidence="5" id="KW-0949">S-adenosyl-L-methionine</keyword>
<evidence type="ECO:0000256" key="4">
    <source>
        <dbReference type="ARBA" id="ARBA00022679"/>
    </source>
</evidence>
<dbReference type="InterPro" id="IPR029063">
    <property type="entry name" value="SAM-dependent_MTases_sf"/>
</dbReference>
<gene>
    <name evidence="7" type="ORF">E1832_10465</name>
</gene>
<keyword evidence="3 7" id="KW-0489">Methyltransferase</keyword>
<dbReference type="Gene3D" id="3.40.50.150">
    <property type="entry name" value="Vaccinia Virus protein VP39"/>
    <property type="match status" value="1"/>
</dbReference>
<comment type="caution">
    <text evidence="7">The sequence shown here is derived from an EMBL/GenBank/DDBJ whole genome shotgun (WGS) entry which is preliminary data.</text>
</comment>
<dbReference type="OrthoDB" id="9816072at2"/>
<dbReference type="PANTHER" id="PTHR47816">
    <property type="entry name" value="RIBOSOMAL RNA SMALL SUBUNIT METHYLTRANSFERASE C"/>
    <property type="match status" value="1"/>
</dbReference>
<organism evidence="7 8">
    <name type="scientific">Antarcticimicrobium luteum</name>
    <dbReference type="NCBI Taxonomy" id="2547397"/>
    <lineage>
        <taxon>Bacteria</taxon>
        <taxon>Pseudomonadati</taxon>
        <taxon>Pseudomonadota</taxon>
        <taxon>Alphaproteobacteria</taxon>
        <taxon>Rhodobacterales</taxon>
        <taxon>Paracoccaceae</taxon>
        <taxon>Antarcticimicrobium</taxon>
    </lineage>
</organism>
<dbReference type="PROSITE" id="PS00092">
    <property type="entry name" value="N6_MTASE"/>
    <property type="match status" value="1"/>
</dbReference>
<dbReference type="PANTHER" id="PTHR47816:SF4">
    <property type="entry name" value="RIBOSOMAL RNA SMALL SUBUNIT METHYLTRANSFERASE C"/>
    <property type="match status" value="1"/>
</dbReference>
<reference evidence="7 8" key="1">
    <citation type="submission" date="2019-03" db="EMBL/GenBank/DDBJ databases">
        <title>Ruegeria lutea sp. nov., a novel strain, isolated from marine sediment, the Masan Bay, South Korea.</title>
        <authorList>
            <person name="Kim J."/>
            <person name="Kim D.-Y."/>
            <person name="Lee S.-S."/>
        </authorList>
    </citation>
    <scope>NUCLEOTIDE SEQUENCE [LARGE SCALE GENOMIC DNA]</scope>
    <source>
        <strain evidence="7 8">318-1</strain>
    </source>
</reference>
<dbReference type="EMBL" id="SMUV01000064">
    <property type="protein sequence ID" value="TDK48075.1"/>
    <property type="molecule type" value="Genomic_DNA"/>
</dbReference>
<sequence length="336" mass="36049">MSARLSLAIEQEGLTLPASGPILVLHPRAGADLAALPRERTLLIQPFRPDHDFLTASGFPNVAWMAPGAHRFAAALVCLPRAKRQAQALIAQAARQTDGVVIVDGAKTDGADSLMREVRKRVPLDGALSKSHGRIFWFRTDAAGFDASAFADWAEADTQRVGGFVTAPGVFSADGIDPASEMLAQALPRHLGAHVADLGAGWGYLATRLLADDRLESLDLIEADRIALTCAMENVRDPRARFHWVDAALFRAAGPLDAVVTNPPFHTGRAADPSLGQSFIQAAARLLGPQGQLWLVANRHLPYEAALEAGFTETQEVAGDGRFKVLRAARPRRVRG</sequence>
<evidence type="ECO:0000259" key="6">
    <source>
        <dbReference type="Pfam" id="PF05175"/>
    </source>
</evidence>
<dbReference type="Proteomes" id="UP000295301">
    <property type="component" value="Unassembled WGS sequence"/>
</dbReference>
<dbReference type="InterPro" id="IPR002052">
    <property type="entry name" value="DNA_methylase_N6_adenine_CS"/>
</dbReference>
<proteinExistence type="predicted"/>
<dbReference type="GO" id="GO:0032259">
    <property type="term" value="P:methylation"/>
    <property type="evidence" value="ECO:0007669"/>
    <property type="project" value="UniProtKB-KW"/>
</dbReference>
<dbReference type="CDD" id="cd02440">
    <property type="entry name" value="AdoMet_MTases"/>
    <property type="match status" value="1"/>
</dbReference>
<dbReference type="RefSeq" id="WP_133359700.1">
    <property type="nucleotide sequence ID" value="NZ_SMUV01000064.1"/>
</dbReference>
<evidence type="ECO:0000313" key="7">
    <source>
        <dbReference type="EMBL" id="TDK48075.1"/>
    </source>
</evidence>
<dbReference type="GO" id="GO:0008170">
    <property type="term" value="F:N-methyltransferase activity"/>
    <property type="evidence" value="ECO:0007669"/>
    <property type="project" value="UniProtKB-ARBA"/>
</dbReference>
<dbReference type="InterPro" id="IPR046977">
    <property type="entry name" value="RsmC/RlmG"/>
</dbReference>
<dbReference type="InterPro" id="IPR007848">
    <property type="entry name" value="Small_mtfrase_dom"/>
</dbReference>
<evidence type="ECO:0000256" key="1">
    <source>
        <dbReference type="ARBA" id="ARBA00022490"/>
    </source>
</evidence>
<dbReference type="GO" id="GO:0006364">
    <property type="term" value="P:rRNA processing"/>
    <property type="evidence" value="ECO:0007669"/>
    <property type="project" value="UniProtKB-KW"/>
</dbReference>
<name>A0A4R5V8W9_9RHOB</name>
<evidence type="ECO:0000256" key="2">
    <source>
        <dbReference type="ARBA" id="ARBA00022552"/>
    </source>
</evidence>
<keyword evidence="1" id="KW-0963">Cytoplasm</keyword>
<dbReference type="AlphaFoldDB" id="A0A4R5V8W9"/>
<dbReference type="SUPFAM" id="SSF53335">
    <property type="entry name" value="S-adenosyl-L-methionine-dependent methyltransferases"/>
    <property type="match status" value="1"/>
</dbReference>
<protein>
    <submittedName>
        <fullName evidence="7">Class I SAM-dependent methyltransferase</fullName>
    </submittedName>
</protein>
<evidence type="ECO:0000256" key="5">
    <source>
        <dbReference type="ARBA" id="ARBA00022691"/>
    </source>
</evidence>
<keyword evidence="8" id="KW-1185">Reference proteome</keyword>
<feature type="domain" description="Methyltransferase small" evidence="6">
    <location>
        <begin position="164"/>
        <end position="327"/>
    </location>
</feature>
<evidence type="ECO:0000256" key="3">
    <source>
        <dbReference type="ARBA" id="ARBA00022603"/>
    </source>
</evidence>
<dbReference type="Pfam" id="PF05175">
    <property type="entry name" value="MTS"/>
    <property type="match status" value="1"/>
</dbReference>
<dbReference type="GO" id="GO:0003676">
    <property type="term" value="F:nucleic acid binding"/>
    <property type="evidence" value="ECO:0007669"/>
    <property type="project" value="InterPro"/>
</dbReference>
<keyword evidence="4 7" id="KW-0808">Transferase</keyword>
<keyword evidence="2" id="KW-0698">rRNA processing</keyword>
<evidence type="ECO:0000313" key="8">
    <source>
        <dbReference type="Proteomes" id="UP000295301"/>
    </source>
</evidence>
<dbReference type="GO" id="GO:0008757">
    <property type="term" value="F:S-adenosylmethionine-dependent methyltransferase activity"/>
    <property type="evidence" value="ECO:0007669"/>
    <property type="project" value="InterPro"/>
</dbReference>